<evidence type="ECO:0000256" key="7">
    <source>
        <dbReference type="ARBA" id="ARBA00048539"/>
    </source>
</evidence>
<proteinExistence type="inferred from homology"/>
<dbReference type="PANTHER" id="PTHR43033:SF1">
    <property type="entry name" value="TRNA(ILE)-LYSIDINE SYNTHASE-RELATED"/>
    <property type="match status" value="1"/>
</dbReference>
<comment type="function">
    <text evidence="8">Ligates lysine onto the cytidine present at position 34 of the AUA codon-specific tRNA(Ile) that contains the anticodon CAU, in an ATP-dependent manner. Cytidine is converted to lysidine, thus changing the amino acid specificity of the tRNA from methionine to isoleucine.</text>
</comment>
<dbReference type="RefSeq" id="WP_073026404.1">
    <property type="nucleotide sequence ID" value="NZ_FQZS01000015.1"/>
</dbReference>
<dbReference type="CDD" id="cd01992">
    <property type="entry name" value="TilS_N"/>
    <property type="match status" value="1"/>
</dbReference>
<dbReference type="Pfam" id="PF11734">
    <property type="entry name" value="TilS_C"/>
    <property type="match status" value="1"/>
</dbReference>
<dbReference type="Gene3D" id="3.40.50.620">
    <property type="entry name" value="HUPs"/>
    <property type="match status" value="1"/>
</dbReference>
<dbReference type="PANTHER" id="PTHR43033">
    <property type="entry name" value="TRNA(ILE)-LYSIDINE SYNTHASE-RELATED"/>
    <property type="match status" value="1"/>
</dbReference>
<evidence type="ECO:0000256" key="5">
    <source>
        <dbReference type="ARBA" id="ARBA00022741"/>
    </source>
</evidence>
<dbReference type="Pfam" id="PF01171">
    <property type="entry name" value="ATP_bind_3"/>
    <property type="match status" value="1"/>
</dbReference>
<keyword evidence="3 8" id="KW-0436">Ligase</keyword>
<dbReference type="SMART" id="SM00977">
    <property type="entry name" value="TilS_C"/>
    <property type="match status" value="1"/>
</dbReference>
<dbReference type="GO" id="GO:0006400">
    <property type="term" value="P:tRNA modification"/>
    <property type="evidence" value="ECO:0007669"/>
    <property type="project" value="UniProtKB-UniRule"/>
</dbReference>
<dbReference type="InterPro" id="IPR014729">
    <property type="entry name" value="Rossmann-like_a/b/a_fold"/>
</dbReference>
<evidence type="ECO:0000256" key="8">
    <source>
        <dbReference type="HAMAP-Rule" id="MF_01161"/>
    </source>
</evidence>
<dbReference type="SUPFAM" id="SSF52402">
    <property type="entry name" value="Adenine nucleotide alpha hydrolases-like"/>
    <property type="match status" value="1"/>
</dbReference>
<keyword evidence="11" id="KW-1185">Reference proteome</keyword>
<evidence type="ECO:0000256" key="3">
    <source>
        <dbReference type="ARBA" id="ARBA00022598"/>
    </source>
</evidence>
<dbReference type="EMBL" id="FQZS01000015">
    <property type="protein sequence ID" value="SHJ08657.1"/>
    <property type="molecule type" value="Genomic_DNA"/>
</dbReference>
<dbReference type="InterPro" id="IPR012094">
    <property type="entry name" value="tRNA_Ile_lys_synt"/>
</dbReference>
<dbReference type="NCBIfam" id="TIGR02433">
    <property type="entry name" value="lysidine_TilS_C"/>
    <property type="match status" value="1"/>
</dbReference>
<dbReference type="OrthoDB" id="9807403at2"/>
<evidence type="ECO:0000256" key="6">
    <source>
        <dbReference type="ARBA" id="ARBA00022840"/>
    </source>
</evidence>
<gene>
    <name evidence="8" type="primary">tilS</name>
    <name evidence="10" type="ORF">SAMN02745176_02366</name>
</gene>
<dbReference type="Gene3D" id="1.20.59.20">
    <property type="match status" value="1"/>
</dbReference>
<protein>
    <recommendedName>
        <fullName evidence="8">tRNA(Ile)-lysidine synthase</fullName>
        <ecNumber evidence="8">6.3.4.19</ecNumber>
    </recommendedName>
    <alternativeName>
        <fullName evidence="8">tRNA(Ile)-2-lysyl-cytidine synthase</fullName>
    </alternativeName>
    <alternativeName>
        <fullName evidence="8">tRNA(Ile)-lysidine synthetase</fullName>
    </alternativeName>
</protein>
<feature type="binding site" evidence="8">
    <location>
        <begin position="29"/>
        <end position="34"/>
    </location>
    <ligand>
        <name>ATP</name>
        <dbReference type="ChEBI" id="CHEBI:30616"/>
    </ligand>
</feature>
<evidence type="ECO:0000256" key="4">
    <source>
        <dbReference type="ARBA" id="ARBA00022694"/>
    </source>
</evidence>
<comment type="similarity">
    <text evidence="8">Belongs to the tRNA(Ile)-lysidine synthase family.</text>
</comment>
<comment type="domain">
    <text evidence="8">The N-terminal region contains the highly conserved SGGXDS motif, predicted to be a P-loop motif involved in ATP binding.</text>
</comment>
<dbReference type="GO" id="GO:0005737">
    <property type="term" value="C:cytoplasm"/>
    <property type="evidence" value="ECO:0007669"/>
    <property type="project" value="UniProtKB-SubCell"/>
</dbReference>
<dbReference type="AlphaFoldDB" id="A0A1M6GFF9"/>
<evidence type="ECO:0000313" key="11">
    <source>
        <dbReference type="Proteomes" id="UP000184442"/>
    </source>
</evidence>
<dbReference type="InterPro" id="IPR012796">
    <property type="entry name" value="Lysidine-tRNA-synth_C"/>
</dbReference>
<dbReference type="InterPro" id="IPR012795">
    <property type="entry name" value="tRNA_Ile_lys_synt_N"/>
</dbReference>
<evidence type="ECO:0000256" key="1">
    <source>
        <dbReference type="ARBA" id="ARBA00004496"/>
    </source>
</evidence>
<dbReference type="HAMAP" id="MF_01161">
    <property type="entry name" value="tRNA_Ile_lys_synt"/>
    <property type="match status" value="1"/>
</dbReference>
<dbReference type="InterPro" id="IPR011063">
    <property type="entry name" value="TilS/TtcA_N"/>
</dbReference>
<dbReference type="STRING" id="1122184.SAMN02745176_02366"/>
<reference evidence="10 11" key="1">
    <citation type="submission" date="2016-11" db="EMBL/GenBank/DDBJ databases">
        <authorList>
            <person name="Jaros S."/>
            <person name="Januszkiewicz K."/>
            <person name="Wedrychowicz H."/>
        </authorList>
    </citation>
    <scope>NUCLEOTIDE SEQUENCE [LARGE SCALE GENOMIC DNA]</scope>
    <source>
        <strain evidence="10 11">DSM 19022</strain>
    </source>
</reference>
<dbReference type="SUPFAM" id="SSF56037">
    <property type="entry name" value="PheT/TilS domain"/>
    <property type="match status" value="1"/>
</dbReference>
<feature type="domain" description="Lysidine-tRNA(Ile) synthetase C-terminal" evidence="9">
    <location>
        <begin position="385"/>
        <end position="457"/>
    </location>
</feature>
<dbReference type="SUPFAM" id="SSF82829">
    <property type="entry name" value="MesJ substrate recognition domain-like"/>
    <property type="match status" value="1"/>
</dbReference>
<keyword evidence="6 8" id="KW-0067">ATP-binding</keyword>
<dbReference type="NCBIfam" id="TIGR02432">
    <property type="entry name" value="lysidine_TilS_N"/>
    <property type="match status" value="1"/>
</dbReference>
<name>A0A1M6GFF9_9FIRM</name>
<dbReference type="EC" id="6.3.4.19" evidence="8"/>
<sequence>MRDLPQVVEETIKKYNMLDYGDGVVVGLSGGPDSMCLLHVLMELRETWGLKIFAAHLNHQFRGKEADEDALYVREKCEEWGIDVFVQVFDVPAYAKKKGLSSEEAGREIRYKLFYEVAKKVGANKIAIAHNMNDNAETVLMNLFRGSGIEGLKGIEAKRGEIIRPLINVRRDEIEAYCSEKGLNPRIDKTNLQPIYGRNKVRLELIPYIEKNFNSNIMSTLQRFSDIVAIENDFLNEEAEKKLLDVAIVDGNSIKYNINKMHDIHPALLRRVIRIGIEKLTGSLRGIEYKNIESVVDLLNKGTGAAVILPQNIKAYISYNNLVLSINTKPENYKYYLELEYDKDNIAQSFDLTVRLRTIEASKIADIEKDKYKVYIDKGKVKDKLVLRNRSDGDVFSPIGLKGSKKLKEYFIDEKIPREERDKILLIADGKEIVWILGRRLSEKYKITKETKEAIIINVIKGDL</sequence>
<keyword evidence="4 8" id="KW-0819">tRNA processing</keyword>
<dbReference type="Proteomes" id="UP000184442">
    <property type="component" value="Unassembled WGS sequence"/>
</dbReference>
<comment type="subcellular location">
    <subcellularLocation>
        <location evidence="1 8">Cytoplasm</location>
    </subcellularLocation>
</comment>
<evidence type="ECO:0000256" key="2">
    <source>
        <dbReference type="ARBA" id="ARBA00022490"/>
    </source>
</evidence>
<comment type="catalytic activity">
    <reaction evidence="7 8">
        <text>cytidine(34) in tRNA(Ile2) + L-lysine + ATP = lysidine(34) in tRNA(Ile2) + AMP + diphosphate + H(+)</text>
        <dbReference type="Rhea" id="RHEA:43744"/>
        <dbReference type="Rhea" id="RHEA-COMP:10625"/>
        <dbReference type="Rhea" id="RHEA-COMP:10670"/>
        <dbReference type="ChEBI" id="CHEBI:15378"/>
        <dbReference type="ChEBI" id="CHEBI:30616"/>
        <dbReference type="ChEBI" id="CHEBI:32551"/>
        <dbReference type="ChEBI" id="CHEBI:33019"/>
        <dbReference type="ChEBI" id="CHEBI:82748"/>
        <dbReference type="ChEBI" id="CHEBI:83665"/>
        <dbReference type="ChEBI" id="CHEBI:456215"/>
        <dbReference type="EC" id="6.3.4.19"/>
    </reaction>
</comment>
<dbReference type="GO" id="GO:0005524">
    <property type="term" value="F:ATP binding"/>
    <property type="evidence" value="ECO:0007669"/>
    <property type="project" value="UniProtKB-UniRule"/>
</dbReference>
<keyword evidence="2 8" id="KW-0963">Cytoplasm</keyword>
<organism evidence="10 11">
    <name type="scientific">Lutispora thermophila DSM 19022</name>
    <dbReference type="NCBI Taxonomy" id="1122184"/>
    <lineage>
        <taxon>Bacteria</taxon>
        <taxon>Bacillati</taxon>
        <taxon>Bacillota</taxon>
        <taxon>Clostridia</taxon>
        <taxon>Lutisporales</taxon>
        <taxon>Lutisporaceae</taxon>
        <taxon>Lutispora</taxon>
    </lineage>
</organism>
<dbReference type="GO" id="GO:0032267">
    <property type="term" value="F:tRNA(Ile)-lysidine synthase activity"/>
    <property type="evidence" value="ECO:0007669"/>
    <property type="project" value="UniProtKB-EC"/>
</dbReference>
<accession>A0A1M6GFF9</accession>
<evidence type="ECO:0000259" key="9">
    <source>
        <dbReference type="SMART" id="SM00977"/>
    </source>
</evidence>
<evidence type="ECO:0000313" key="10">
    <source>
        <dbReference type="EMBL" id="SHJ08657.1"/>
    </source>
</evidence>
<keyword evidence="5 8" id="KW-0547">Nucleotide-binding</keyword>